<dbReference type="OMA" id="ICERINL"/>
<dbReference type="AlphaFoldDB" id="A0A0E0JKT8"/>
<dbReference type="SUPFAM" id="SSF52058">
    <property type="entry name" value="L domain-like"/>
    <property type="match status" value="1"/>
</dbReference>
<protein>
    <submittedName>
        <fullName evidence="8">Uncharacterized protein</fullName>
    </submittedName>
</protein>
<reference evidence="8" key="1">
    <citation type="submission" date="2015-04" db="UniProtKB">
        <authorList>
            <consortium name="EnsemblPlants"/>
        </authorList>
    </citation>
    <scope>IDENTIFICATION</scope>
</reference>
<dbReference type="PANTHER" id="PTHR48063:SF22">
    <property type="entry name" value="HCRVF1 PROTEIN-LIKE"/>
    <property type="match status" value="1"/>
</dbReference>
<keyword evidence="4 7" id="KW-1133">Transmembrane helix</keyword>
<evidence type="ECO:0000256" key="1">
    <source>
        <dbReference type="ARBA" id="ARBA00004479"/>
    </source>
</evidence>
<comment type="subcellular location">
    <subcellularLocation>
        <location evidence="1">Membrane</location>
        <topology evidence="1">Single-pass type I membrane protein</topology>
    </subcellularLocation>
</comment>
<dbReference type="Gene3D" id="3.80.10.10">
    <property type="entry name" value="Ribonuclease Inhibitor"/>
    <property type="match status" value="1"/>
</dbReference>
<evidence type="ECO:0000256" key="3">
    <source>
        <dbReference type="ARBA" id="ARBA00022729"/>
    </source>
</evidence>
<dbReference type="Proteomes" id="UP000026962">
    <property type="component" value="Chromosome 1"/>
</dbReference>
<organism evidence="8">
    <name type="scientific">Oryza punctata</name>
    <name type="common">Red rice</name>
    <dbReference type="NCBI Taxonomy" id="4537"/>
    <lineage>
        <taxon>Eukaryota</taxon>
        <taxon>Viridiplantae</taxon>
        <taxon>Streptophyta</taxon>
        <taxon>Embryophyta</taxon>
        <taxon>Tracheophyta</taxon>
        <taxon>Spermatophyta</taxon>
        <taxon>Magnoliopsida</taxon>
        <taxon>Liliopsida</taxon>
        <taxon>Poales</taxon>
        <taxon>Poaceae</taxon>
        <taxon>BOP clade</taxon>
        <taxon>Oryzoideae</taxon>
        <taxon>Oryzeae</taxon>
        <taxon>Oryzinae</taxon>
        <taxon>Oryza</taxon>
    </lineage>
</organism>
<feature type="transmembrane region" description="Helical" evidence="7">
    <location>
        <begin position="107"/>
        <end position="128"/>
    </location>
</feature>
<dbReference type="Pfam" id="PF00560">
    <property type="entry name" value="LRR_1"/>
    <property type="match status" value="2"/>
</dbReference>
<evidence type="ECO:0000256" key="4">
    <source>
        <dbReference type="ARBA" id="ARBA00022989"/>
    </source>
</evidence>
<reference evidence="8" key="2">
    <citation type="submission" date="2018-05" db="EMBL/GenBank/DDBJ databases">
        <title>OpunRS2 (Oryza punctata Reference Sequence Version 2).</title>
        <authorList>
            <person name="Zhang J."/>
            <person name="Kudrna D."/>
            <person name="Lee S."/>
            <person name="Talag J."/>
            <person name="Welchert J."/>
            <person name="Wing R.A."/>
        </authorList>
    </citation>
    <scope>NUCLEOTIDE SEQUENCE [LARGE SCALE GENOMIC DNA]</scope>
</reference>
<dbReference type="Gramene" id="OPUNC01G21910.1">
    <property type="protein sequence ID" value="OPUNC01G21910.1"/>
    <property type="gene ID" value="OPUNC01G21910"/>
</dbReference>
<sequence>MPHLQILRLRSNIFSGHIPKNITDLGNLHFLDIAHNNISGTLPDSLANFKAMTVIAQNKEEYIFEESIPVITKDQQRDYTFEIYNQNCSISGAQQSVYEDTSHMGPLYLGMSIGFVIGLWTVFCTMLMKRTWMMAYFQIIDKIYDKAYVQVAISWSRLMQKKQDAALSYQHLGICERINLEGKLIVTDRRPGHII</sequence>
<evidence type="ECO:0000313" key="8">
    <source>
        <dbReference type="EnsemblPlants" id="OPUNC01G21910.1"/>
    </source>
</evidence>
<proteinExistence type="predicted"/>
<keyword evidence="3" id="KW-0732">Signal</keyword>
<dbReference type="InterPro" id="IPR046956">
    <property type="entry name" value="RLP23-like"/>
</dbReference>
<dbReference type="HOGENOM" id="CLU_000288_18_11_1"/>
<dbReference type="STRING" id="4537.A0A0E0JKT8"/>
<evidence type="ECO:0000313" key="9">
    <source>
        <dbReference type="Proteomes" id="UP000026962"/>
    </source>
</evidence>
<evidence type="ECO:0000256" key="5">
    <source>
        <dbReference type="ARBA" id="ARBA00023136"/>
    </source>
</evidence>
<name>A0A0E0JKT8_ORYPU</name>
<evidence type="ECO:0000256" key="2">
    <source>
        <dbReference type="ARBA" id="ARBA00022692"/>
    </source>
</evidence>
<evidence type="ECO:0000256" key="6">
    <source>
        <dbReference type="ARBA" id="ARBA00023180"/>
    </source>
</evidence>
<keyword evidence="6" id="KW-0325">Glycoprotein</keyword>
<keyword evidence="2 7" id="KW-0812">Transmembrane</keyword>
<dbReference type="PANTHER" id="PTHR48063">
    <property type="entry name" value="LRR RECEPTOR-LIKE KINASE"/>
    <property type="match status" value="1"/>
</dbReference>
<accession>A0A0E0JKT8</accession>
<keyword evidence="9" id="KW-1185">Reference proteome</keyword>
<dbReference type="eggNOG" id="KOG0619">
    <property type="taxonomic scope" value="Eukaryota"/>
</dbReference>
<dbReference type="EnsemblPlants" id="OPUNC01G21910.1">
    <property type="protein sequence ID" value="OPUNC01G21910.1"/>
    <property type="gene ID" value="OPUNC01G21910"/>
</dbReference>
<dbReference type="InterPro" id="IPR001611">
    <property type="entry name" value="Leu-rich_rpt"/>
</dbReference>
<dbReference type="GO" id="GO:0016020">
    <property type="term" value="C:membrane"/>
    <property type="evidence" value="ECO:0007669"/>
    <property type="project" value="UniProtKB-SubCell"/>
</dbReference>
<keyword evidence="5 7" id="KW-0472">Membrane</keyword>
<evidence type="ECO:0000256" key="7">
    <source>
        <dbReference type="SAM" id="Phobius"/>
    </source>
</evidence>
<dbReference type="InterPro" id="IPR032675">
    <property type="entry name" value="LRR_dom_sf"/>
</dbReference>